<dbReference type="InterPro" id="IPR000627">
    <property type="entry name" value="Intradiol_dOase_C"/>
</dbReference>
<evidence type="ECO:0000259" key="3">
    <source>
        <dbReference type="Pfam" id="PF00775"/>
    </source>
</evidence>
<evidence type="ECO:0000313" key="5">
    <source>
        <dbReference type="Proteomes" id="UP000233524"/>
    </source>
</evidence>
<dbReference type="PANTHER" id="PTHR34315">
    <property type="match status" value="1"/>
</dbReference>
<reference evidence="4 5" key="1">
    <citation type="journal article" date="2017" name="G3 (Bethesda)">
        <title>First Draft Genome Sequence of the Pathogenic Fungus Lomentospora prolificans (Formerly Scedosporium prolificans).</title>
        <authorList>
            <person name="Luo R."/>
            <person name="Zimin A."/>
            <person name="Workman R."/>
            <person name="Fan Y."/>
            <person name="Pertea G."/>
            <person name="Grossman N."/>
            <person name="Wear M.P."/>
            <person name="Jia B."/>
            <person name="Miller H."/>
            <person name="Casadevall A."/>
            <person name="Timp W."/>
            <person name="Zhang S.X."/>
            <person name="Salzberg S.L."/>
        </authorList>
    </citation>
    <scope>NUCLEOTIDE SEQUENCE [LARGE SCALE GENOMIC DNA]</scope>
    <source>
        <strain evidence="4 5">JHH-5317</strain>
    </source>
</reference>
<dbReference type="GO" id="GO:0008199">
    <property type="term" value="F:ferric iron binding"/>
    <property type="evidence" value="ECO:0007669"/>
    <property type="project" value="InterPro"/>
</dbReference>
<dbReference type="GO" id="GO:0016702">
    <property type="term" value="F:oxidoreductase activity, acting on single donors with incorporation of molecular oxygen, incorporation of two atoms of oxygen"/>
    <property type="evidence" value="ECO:0007669"/>
    <property type="project" value="InterPro"/>
</dbReference>
<dbReference type="PANTHER" id="PTHR34315:SF1">
    <property type="entry name" value="INTRADIOL RING-CLEAVAGE DIOXYGENASES DOMAIN-CONTAINING PROTEIN-RELATED"/>
    <property type="match status" value="1"/>
</dbReference>
<dbReference type="STRING" id="41688.A0A2N3N4B0"/>
<feature type="signal peptide" evidence="2">
    <location>
        <begin position="1"/>
        <end position="19"/>
    </location>
</feature>
<organism evidence="4 5">
    <name type="scientific">Lomentospora prolificans</name>
    <dbReference type="NCBI Taxonomy" id="41688"/>
    <lineage>
        <taxon>Eukaryota</taxon>
        <taxon>Fungi</taxon>
        <taxon>Dikarya</taxon>
        <taxon>Ascomycota</taxon>
        <taxon>Pezizomycotina</taxon>
        <taxon>Sordariomycetes</taxon>
        <taxon>Hypocreomycetidae</taxon>
        <taxon>Microascales</taxon>
        <taxon>Microascaceae</taxon>
        <taxon>Lomentospora</taxon>
    </lineage>
</organism>
<dbReference type="SUPFAM" id="SSF49482">
    <property type="entry name" value="Aromatic compound dioxygenase"/>
    <property type="match status" value="1"/>
</dbReference>
<dbReference type="InParanoid" id="A0A2N3N4B0"/>
<proteinExistence type="predicted"/>
<sequence>MQLKTLFLQLMAAAPLALAHPHGAVEPQHMAKPLPRGLGHCHVHFERSNLSKRTAERHMAEVETLKKERGLEHLPTIHRRQFGGFPGFGGGNREQIDAVLNQSHKSDKEVSLDMDPAELFADAGSCVLSPEVTEGPLYVRGEQIRKDVTDGESGIKMRLAVQVVDVETCEPVTDAWVDLWSCNSTGVYGGVLYYPGNGDPNDESIINATTLRGIQPTDADGIAVFDSLVPGHYEGRTNHVHAMVHHGVSQNENGTITGGRVSHIGQMYFDDEFLDIVEKTPTYAVNTQAWTRNNVDILFGMGTAGGDDPILRYALLGDDLENGIFAWMRFGVDTSASRNYNPAAYKDETGGHQNPTGPVQPGGMGGGFGGGFPGFPGAPATP</sequence>
<dbReference type="InterPro" id="IPR015889">
    <property type="entry name" value="Intradiol_dOase_core"/>
</dbReference>
<evidence type="ECO:0000256" key="1">
    <source>
        <dbReference type="SAM" id="MobiDB-lite"/>
    </source>
</evidence>
<dbReference type="EMBL" id="NLAX01000701">
    <property type="protein sequence ID" value="PKS07242.1"/>
    <property type="molecule type" value="Genomic_DNA"/>
</dbReference>
<name>A0A2N3N4B0_9PEZI</name>
<dbReference type="AlphaFoldDB" id="A0A2N3N4B0"/>
<evidence type="ECO:0000256" key="2">
    <source>
        <dbReference type="SAM" id="SignalP"/>
    </source>
</evidence>
<keyword evidence="5" id="KW-1185">Reference proteome</keyword>
<keyword evidence="2" id="KW-0732">Signal</keyword>
<evidence type="ECO:0000313" key="4">
    <source>
        <dbReference type="EMBL" id="PKS07242.1"/>
    </source>
</evidence>
<feature type="domain" description="Intradiol ring-cleavage dioxygenases" evidence="3">
    <location>
        <begin position="134"/>
        <end position="239"/>
    </location>
</feature>
<dbReference type="Pfam" id="PF00775">
    <property type="entry name" value="Dioxygenase_C"/>
    <property type="match status" value="1"/>
</dbReference>
<feature type="chain" id="PRO_5014606569" description="Intradiol ring-cleavage dioxygenases domain-containing protein" evidence="2">
    <location>
        <begin position="20"/>
        <end position="382"/>
    </location>
</feature>
<feature type="region of interest" description="Disordered" evidence="1">
    <location>
        <begin position="343"/>
        <end position="382"/>
    </location>
</feature>
<gene>
    <name evidence="4" type="ORF">jhhlp_005844</name>
</gene>
<protein>
    <recommendedName>
        <fullName evidence="3">Intradiol ring-cleavage dioxygenases domain-containing protein</fullName>
    </recommendedName>
</protein>
<dbReference type="OrthoDB" id="121380at2759"/>
<dbReference type="Proteomes" id="UP000233524">
    <property type="component" value="Unassembled WGS sequence"/>
</dbReference>
<dbReference type="Gene3D" id="2.60.130.10">
    <property type="entry name" value="Aromatic compound dioxygenase"/>
    <property type="match status" value="1"/>
</dbReference>
<comment type="caution">
    <text evidence="4">The sequence shown here is derived from an EMBL/GenBank/DDBJ whole genome shotgun (WGS) entry which is preliminary data.</text>
</comment>
<accession>A0A2N3N4B0</accession>
<feature type="compositionally biased region" description="Gly residues" evidence="1">
    <location>
        <begin position="360"/>
        <end position="374"/>
    </location>
</feature>
<dbReference type="CDD" id="cd03457">
    <property type="entry name" value="intradiol_dioxygenase_like"/>
    <property type="match status" value="1"/>
</dbReference>
<dbReference type="VEuPathDB" id="FungiDB:jhhlp_005844"/>